<feature type="transmembrane region" description="Helical" evidence="1">
    <location>
        <begin position="78"/>
        <end position="96"/>
    </location>
</feature>
<feature type="transmembrane region" description="Helical" evidence="1">
    <location>
        <begin position="7"/>
        <end position="32"/>
    </location>
</feature>
<gene>
    <name evidence="2" type="ORF">PH7735_02646</name>
</gene>
<evidence type="ECO:0000313" key="2">
    <source>
        <dbReference type="EMBL" id="CUK02747.1"/>
    </source>
</evidence>
<dbReference type="GeneID" id="83881657"/>
<reference evidence="3" key="1">
    <citation type="submission" date="2015-09" db="EMBL/GenBank/DDBJ databases">
        <authorList>
            <person name="Rodrigo-Torres Lidia"/>
            <person name="Arahal R.David."/>
        </authorList>
    </citation>
    <scope>NUCLEOTIDE SEQUENCE [LARGE SCALE GENOMIC DNA]</scope>
    <source>
        <strain evidence="3">CECT 7735</strain>
    </source>
</reference>
<organism evidence="2 3">
    <name type="scientific">Shimia thalassica</name>
    <dbReference type="NCBI Taxonomy" id="1715693"/>
    <lineage>
        <taxon>Bacteria</taxon>
        <taxon>Pseudomonadati</taxon>
        <taxon>Pseudomonadota</taxon>
        <taxon>Alphaproteobacteria</taxon>
        <taxon>Rhodobacterales</taxon>
        <taxon>Roseobacteraceae</taxon>
    </lineage>
</organism>
<feature type="transmembrane region" description="Helical" evidence="1">
    <location>
        <begin position="102"/>
        <end position="122"/>
    </location>
</feature>
<dbReference type="InterPro" id="IPR025597">
    <property type="entry name" value="DUF4345"/>
</dbReference>
<dbReference type="Proteomes" id="UP000051870">
    <property type="component" value="Unassembled WGS sequence"/>
</dbReference>
<dbReference type="AlphaFoldDB" id="A0A0P1IK35"/>
<keyword evidence="3" id="KW-1185">Reference proteome</keyword>
<dbReference type="Pfam" id="PF14248">
    <property type="entry name" value="DUF4345"/>
    <property type="match status" value="1"/>
</dbReference>
<name>A0A0P1IK35_9RHOB</name>
<evidence type="ECO:0000313" key="3">
    <source>
        <dbReference type="Proteomes" id="UP000051870"/>
    </source>
</evidence>
<dbReference type="RefSeq" id="WP_058311792.1">
    <property type="nucleotide sequence ID" value="NZ_CYTW01000002.1"/>
</dbReference>
<dbReference type="EMBL" id="CYTW01000002">
    <property type="protein sequence ID" value="CUK02747.1"/>
    <property type="molecule type" value="Genomic_DNA"/>
</dbReference>
<feature type="transmembrane region" description="Helical" evidence="1">
    <location>
        <begin position="52"/>
        <end position="71"/>
    </location>
</feature>
<evidence type="ECO:0000256" key="1">
    <source>
        <dbReference type="SAM" id="Phobius"/>
    </source>
</evidence>
<evidence type="ECO:0008006" key="4">
    <source>
        <dbReference type="Google" id="ProtNLM"/>
    </source>
</evidence>
<dbReference type="STRING" id="1715693.PH7735_02646"/>
<keyword evidence="1" id="KW-0472">Membrane</keyword>
<sequence length="137" mass="13818">MNHFQKLTLGASGLIALGIGMAITFVPIGFYAGSGIALDTDPALLSELRAPGANLAALGAVIFAGALRSGLARQSAALGALVFLAFAFGRLVSIVFDGWPGESILVALGVEVALGGLCLLVLRPHKSASAKTTSVMP</sequence>
<keyword evidence="1" id="KW-0812">Transmembrane</keyword>
<accession>A0A0P1IK35</accession>
<proteinExistence type="predicted"/>
<protein>
    <recommendedName>
        <fullName evidence="4">DUF4345 domain-containing protein</fullName>
    </recommendedName>
</protein>
<keyword evidence="1" id="KW-1133">Transmembrane helix</keyword>